<evidence type="ECO:0000256" key="1">
    <source>
        <dbReference type="ARBA" id="ARBA00012528"/>
    </source>
</evidence>
<dbReference type="HOGENOM" id="CLU_000445_11_28_0"/>
<proteinExistence type="predicted"/>
<evidence type="ECO:0000256" key="3">
    <source>
        <dbReference type="PROSITE-ProRule" id="PRU00703"/>
    </source>
</evidence>
<dbReference type="Pfam" id="PF00571">
    <property type="entry name" value="CBS"/>
    <property type="match status" value="2"/>
</dbReference>
<keyword evidence="3" id="KW-0129">CBS domain</keyword>
<feature type="domain" description="CBS" evidence="5">
    <location>
        <begin position="71"/>
        <end position="131"/>
    </location>
</feature>
<dbReference type="OrthoDB" id="12905at2"/>
<dbReference type="InterPro" id="IPR050469">
    <property type="entry name" value="Diguanylate_Cyclase"/>
</dbReference>
<dbReference type="Gene3D" id="3.30.70.270">
    <property type="match status" value="1"/>
</dbReference>
<dbReference type="PaxDb" id="123214-PERMA_0493"/>
<dbReference type="InterPro" id="IPR000160">
    <property type="entry name" value="GGDEF_dom"/>
</dbReference>
<evidence type="ECO:0000313" key="6">
    <source>
        <dbReference type="EMBL" id="ACO03167.1"/>
    </source>
</evidence>
<dbReference type="NCBIfam" id="TIGR00254">
    <property type="entry name" value="GGDEF"/>
    <property type="match status" value="1"/>
</dbReference>
<dbReference type="PROSITE" id="PS50887">
    <property type="entry name" value="GGDEF"/>
    <property type="match status" value="1"/>
</dbReference>
<feature type="domain" description="GGDEF" evidence="4">
    <location>
        <begin position="153"/>
        <end position="285"/>
    </location>
</feature>
<dbReference type="STRING" id="123214.PERMA_0493"/>
<dbReference type="Pfam" id="PF00990">
    <property type="entry name" value="GGDEF"/>
    <property type="match status" value="1"/>
</dbReference>
<protein>
    <recommendedName>
        <fullName evidence="1">diguanylate cyclase</fullName>
        <ecNumber evidence="1">2.7.7.65</ecNumber>
    </recommendedName>
</protein>
<dbReference type="InterPro" id="IPR046342">
    <property type="entry name" value="CBS_dom_sf"/>
</dbReference>
<dbReference type="InterPro" id="IPR043128">
    <property type="entry name" value="Rev_trsase/Diguanyl_cyclase"/>
</dbReference>
<keyword evidence="7" id="KW-1185">Reference proteome</keyword>
<dbReference type="eggNOG" id="COG2524">
    <property type="taxonomic scope" value="Bacteria"/>
</dbReference>
<dbReference type="eggNOG" id="COG3706">
    <property type="taxonomic scope" value="Bacteria"/>
</dbReference>
<dbReference type="EMBL" id="CP001230">
    <property type="protein sequence ID" value="ACO03167.1"/>
    <property type="molecule type" value="Genomic_DNA"/>
</dbReference>
<dbReference type="FunFam" id="3.30.70.270:FF:000001">
    <property type="entry name" value="Diguanylate cyclase domain protein"/>
    <property type="match status" value="1"/>
</dbReference>
<name>C0QUB8_PERMH</name>
<evidence type="ECO:0000259" key="5">
    <source>
        <dbReference type="PROSITE" id="PS51371"/>
    </source>
</evidence>
<dbReference type="InterPro" id="IPR029787">
    <property type="entry name" value="Nucleotide_cyclase"/>
</dbReference>
<dbReference type="SUPFAM" id="SSF54631">
    <property type="entry name" value="CBS-domain pair"/>
    <property type="match status" value="1"/>
</dbReference>
<dbReference type="CDD" id="cd01949">
    <property type="entry name" value="GGDEF"/>
    <property type="match status" value="1"/>
</dbReference>
<dbReference type="GO" id="GO:0052621">
    <property type="term" value="F:diguanylate cyclase activity"/>
    <property type="evidence" value="ECO:0007669"/>
    <property type="project" value="UniProtKB-EC"/>
</dbReference>
<evidence type="ECO:0000259" key="4">
    <source>
        <dbReference type="PROSITE" id="PS50887"/>
    </source>
</evidence>
<evidence type="ECO:0000256" key="2">
    <source>
        <dbReference type="ARBA" id="ARBA00034247"/>
    </source>
</evidence>
<dbReference type="Gene3D" id="3.10.580.10">
    <property type="entry name" value="CBS-domain"/>
    <property type="match status" value="1"/>
</dbReference>
<dbReference type="SMART" id="SM00116">
    <property type="entry name" value="CBS"/>
    <property type="match status" value="2"/>
</dbReference>
<sequence>MLFKVKDYMSKDPVTVSPECSFKEIVDIMKTKKIGSVLVVDADRRLKDIVTQSDLIMHLLHGNLEAKVKNFIRDKKLITIDENSHVFDAVSYFEKYRIKHLPVLDGDSRLVGIITATDILKKVAGIGLMDPLTGLNNRNYYELLKQKYYCKLLSISVIMADLDDFKKINDRYGHLVGDEVLKKVGSIFKTNLRIYDEIIRWGGEEFLILLPRTNIKRAVMIAGRLKEKISAIRFKDYLDLKISISMGISHYEGEGRFLDTAVREADKALLTAKKEGKNRIVTGKNILNVMEKSEKLAIER</sequence>
<reference evidence="6 7" key="1">
    <citation type="journal article" date="2009" name="J. Bacteriol.">
        <title>Complete and draft genome sequences of six members of the Aquificales.</title>
        <authorList>
            <person name="Reysenbach A.L."/>
            <person name="Hamamura N."/>
            <person name="Podar M."/>
            <person name="Griffiths E."/>
            <person name="Ferreira S."/>
            <person name="Hochstein R."/>
            <person name="Heidelberg J."/>
            <person name="Johnson J."/>
            <person name="Mead D."/>
            <person name="Pohorille A."/>
            <person name="Sarmiento M."/>
            <person name="Schweighofer K."/>
            <person name="Seshadri R."/>
            <person name="Voytek M.A."/>
        </authorList>
    </citation>
    <scope>NUCLEOTIDE SEQUENCE [LARGE SCALE GENOMIC DNA]</scope>
    <source>
        <strain evidence="7">DSM 14350 / EX-H1</strain>
    </source>
</reference>
<dbReference type="PANTHER" id="PTHR45138:SF9">
    <property type="entry name" value="DIGUANYLATE CYCLASE DGCM-RELATED"/>
    <property type="match status" value="1"/>
</dbReference>
<dbReference type="RefSeq" id="WP_012675406.1">
    <property type="nucleotide sequence ID" value="NC_012440.1"/>
</dbReference>
<accession>C0QUB8</accession>
<dbReference type="AlphaFoldDB" id="C0QUB8"/>
<dbReference type="PANTHER" id="PTHR45138">
    <property type="entry name" value="REGULATORY COMPONENTS OF SENSORY TRANSDUCTION SYSTEM"/>
    <property type="match status" value="1"/>
</dbReference>
<dbReference type="KEGG" id="pmx:PERMA_0493"/>
<dbReference type="InterPro" id="IPR000644">
    <property type="entry name" value="CBS_dom"/>
</dbReference>
<dbReference type="Proteomes" id="UP000001366">
    <property type="component" value="Chromosome"/>
</dbReference>
<organism evidence="6 7">
    <name type="scientific">Persephonella marina (strain DSM 14350 / EX-H1)</name>
    <dbReference type="NCBI Taxonomy" id="123214"/>
    <lineage>
        <taxon>Bacteria</taxon>
        <taxon>Pseudomonadati</taxon>
        <taxon>Aquificota</taxon>
        <taxon>Aquificia</taxon>
        <taxon>Aquificales</taxon>
        <taxon>Hydrogenothermaceae</taxon>
        <taxon>Persephonella</taxon>
    </lineage>
</organism>
<feature type="domain" description="CBS" evidence="5">
    <location>
        <begin position="9"/>
        <end position="65"/>
    </location>
</feature>
<gene>
    <name evidence="6" type="ordered locus">PERMA_0493</name>
</gene>
<comment type="catalytic activity">
    <reaction evidence="2">
        <text>2 GTP = 3',3'-c-di-GMP + 2 diphosphate</text>
        <dbReference type="Rhea" id="RHEA:24898"/>
        <dbReference type="ChEBI" id="CHEBI:33019"/>
        <dbReference type="ChEBI" id="CHEBI:37565"/>
        <dbReference type="ChEBI" id="CHEBI:58805"/>
        <dbReference type="EC" id="2.7.7.65"/>
    </reaction>
</comment>
<dbReference type="PROSITE" id="PS51371">
    <property type="entry name" value="CBS"/>
    <property type="match status" value="2"/>
</dbReference>
<dbReference type="EC" id="2.7.7.65" evidence="1"/>
<evidence type="ECO:0000313" key="7">
    <source>
        <dbReference type="Proteomes" id="UP000001366"/>
    </source>
</evidence>
<dbReference type="SUPFAM" id="SSF55073">
    <property type="entry name" value="Nucleotide cyclase"/>
    <property type="match status" value="1"/>
</dbReference>
<dbReference type="SMART" id="SM00267">
    <property type="entry name" value="GGDEF"/>
    <property type="match status" value="1"/>
</dbReference>